<dbReference type="InterPro" id="IPR050570">
    <property type="entry name" value="Cell_wall_metabolism_enzyme"/>
</dbReference>
<feature type="compositionally biased region" description="Polar residues" evidence="2">
    <location>
        <begin position="560"/>
        <end position="572"/>
    </location>
</feature>
<dbReference type="STRING" id="497965.Cyan7822_4911"/>
<evidence type="ECO:0000259" key="3">
    <source>
        <dbReference type="PROSITE" id="PS51782"/>
    </source>
</evidence>
<keyword evidence="1" id="KW-0175">Coiled coil</keyword>
<proteinExistence type="predicted"/>
<dbReference type="CDD" id="cd00118">
    <property type="entry name" value="LysM"/>
    <property type="match status" value="2"/>
</dbReference>
<dbReference type="InterPro" id="IPR011055">
    <property type="entry name" value="Dup_hybrid_motif"/>
</dbReference>
<keyword evidence="5" id="KW-1185">Reference proteome</keyword>
<dbReference type="SUPFAM" id="SSF51261">
    <property type="entry name" value="Duplicated hybrid motif"/>
    <property type="match status" value="1"/>
</dbReference>
<dbReference type="SUPFAM" id="SSF54106">
    <property type="entry name" value="LysM domain"/>
    <property type="match status" value="2"/>
</dbReference>
<dbReference type="PANTHER" id="PTHR21666">
    <property type="entry name" value="PEPTIDASE-RELATED"/>
    <property type="match status" value="1"/>
</dbReference>
<accession>E0UH88</accession>
<reference evidence="5" key="1">
    <citation type="journal article" date="2011" name="MBio">
        <title>Novel metabolic attributes of the genus Cyanothece, comprising a group of unicellular nitrogen-fixing Cyanobacteria.</title>
        <authorList>
            <person name="Bandyopadhyay A."/>
            <person name="Elvitigala T."/>
            <person name="Welsh E."/>
            <person name="Stockel J."/>
            <person name="Liberton M."/>
            <person name="Min H."/>
            <person name="Sherman L.A."/>
            <person name="Pakrasi H.B."/>
        </authorList>
    </citation>
    <scope>NUCLEOTIDE SEQUENCE [LARGE SCALE GENOMIC DNA]</scope>
    <source>
        <strain evidence="5">PCC 7822</strain>
    </source>
</reference>
<dbReference type="GO" id="GO:0004222">
    <property type="term" value="F:metalloendopeptidase activity"/>
    <property type="evidence" value="ECO:0007669"/>
    <property type="project" value="TreeGrafter"/>
</dbReference>
<feature type="compositionally biased region" description="Polar residues" evidence="2">
    <location>
        <begin position="339"/>
        <end position="348"/>
    </location>
</feature>
<dbReference type="Gene3D" id="2.70.70.10">
    <property type="entry name" value="Glucose Permease (Domain IIA)"/>
    <property type="match status" value="1"/>
</dbReference>
<evidence type="ECO:0000313" key="5">
    <source>
        <dbReference type="Proteomes" id="UP000008206"/>
    </source>
</evidence>
<feature type="compositionally biased region" description="Polar residues" evidence="2">
    <location>
        <begin position="301"/>
        <end position="326"/>
    </location>
</feature>
<dbReference type="MEROPS" id="M23.009"/>
<dbReference type="eggNOG" id="COG1388">
    <property type="taxonomic scope" value="Bacteria"/>
</dbReference>
<dbReference type="InterPro" id="IPR016047">
    <property type="entry name" value="M23ase_b-sheet_dom"/>
</dbReference>
<dbReference type="eggNOG" id="COG0739">
    <property type="taxonomic scope" value="Bacteria"/>
</dbReference>
<dbReference type="RefSeq" id="WP_013324840.1">
    <property type="nucleotide sequence ID" value="NC_014501.1"/>
</dbReference>
<evidence type="ECO:0000256" key="1">
    <source>
        <dbReference type="SAM" id="Coils"/>
    </source>
</evidence>
<dbReference type="Pfam" id="PF01551">
    <property type="entry name" value="Peptidase_M23"/>
    <property type="match status" value="1"/>
</dbReference>
<feature type="compositionally biased region" description="Polar residues" evidence="2">
    <location>
        <begin position="151"/>
        <end position="162"/>
    </location>
</feature>
<name>E0UH88_GLOV7</name>
<dbReference type="InterPro" id="IPR018392">
    <property type="entry name" value="LysM"/>
</dbReference>
<evidence type="ECO:0000256" key="2">
    <source>
        <dbReference type="SAM" id="MobiDB-lite"/>
    </source>
</evidence>
<feature type="region of interest" description="Disordered" evidence="2">
    <location>
        <begin position="144"/>
        <end position="170"/>
    </location>
</feature>
<protein>
    <submittedName>
        <fullName evidence="4">Peptidase M23</fullName>
    </submittedName>
</protein>
<dbReference type="SMART" id="SM00257">
    <property type="entry name" value="LysM"/>
    <property type="match status" value="2"/>
</dbReference>
<feature type="compositionally biased region" description="Polar residues" evidence="2">
    <location>
        <begin position="462"/>
        <end position="471"/>
    </location>
</feature>
<feature type="domain" description="LysM" evidence="3">
    <location>
        <begin position="381"/>
        <end position="425"/>
    </location>
</feature>
<dbReference type="KEGG" id="cyj:Cyan7822_4911"/>
<dbReference type="Proteomes" id="UP000008206">
    <property type="component" value="Chromosome"/>
</dbReference>
<feature type="region of interest" description="Disordered" evidence="2">
    <location>
        <begin position="269"/>
        <end position="348"/>
    </location>
</feature>
<dbReference type="PANTHER" id="PTHR21666:SF270">
    <property type="entry name" value="MUREIN HYDROLASE ACTIVATOR ENVC"/>
    <property type="match status" value="1"/>
</dbReference>
<organism evidence="4 5">
    <name type="scientific">Gloeothece verrucosa (strain PCC 7822)</name>
    <name type="common">Cyanothece sp. (strain PCC 7822)</name>
    <dbReference type="NCBI Taxonomy" id="497965"/>
    <lineage>
        <taxon>Bacteria</taxon>
        <taxon>Bacillati</taxon>
        <taxon>Cyanobacteriota</taxon>
        <taxon>Cyanophyceae</taxon>
        <taxon>Oscillatoriophycideae</taxon>
        <taxon>Chroococcales</taxon>
        <taxon>Aphanothecaceae</taxon>
        <taxon>Gloeothece</taxon>
        <taxon>Gloeothece verrucosa</taxon>
    </lineage>
</organism>
<feature type="coiled-coil region" evidence="1">
    <location>
        <begin position="174"/>
        <end position="201"/>
    </location>
</feature>
<dbReference type="EMBL" id="CP002198">
    <property type="protein sequence ID" value="ADN16802.1"/>
    <property type="molecule type" value="Genomic_DNA"/>
</dbReference>
<dbReference type="Gene3D" id="3.10.350.10">
    <property type="entry name" value="LysM domain"/>
    <property type="match status" value="2"/>
</dbReference>
<dbReference type="PROSITE" id="PS51782">
    <property type="entry name" value="LYSM"/>
    <property type="match status" value="2"/>
</dbReference>
<feature type="compositionally biased region" description="Low complexity" evidence="2">
    <location>
        <begin position="269"/>
        <end position="285"/>
    </location>
</feature>
<feature type="domain" description="LysM" evidence="3">
    <location>
        <begin position="99"/>
        <end position="143"/>
    </location>
</feature>
<dbReference type="AlphaFoldDB" id="E0UH88"/>
<sequence>MHKVTPIPVCLAEFPEKKISLSAQVPVSNTISSEGYRRVRCSAAMIGLAISMSATSILLPNQSKPAMATGSSSSEVTLANLNSSNGQGKSQTKLTPPALKHQVKEGETLWQLSEEYQINPKSIAASNNLPLQADLVAGQSIKIPSQDLPDTKSTPTNNSQPKTAKAGGPNEFRTEDLEASLTNLRETRKRLQESLVALRSEDSTAKSQTKVIVTEVADVNPSAEAITQGSSGIIAQSSDAVDQQAIQIPVEMPKAEFDSHTSVAPQIIDNSQQNSSSSINTATSTPKVLNNGASEPIPLATPNNLSKLKPTNSQPLDLSKIQTNTDSSTSSSSPVPQPTVANSSANSPQAIELEVQPPQTARTVSPLDMSQPRVEQAPAKKFYRVQVGDTLNTIARKNGITVAQLIKANKITNPNLIKINQPLLIPTVASSSSKPGSKTPVIAGLPLTRNNTASPLPPLPTESATNSVPSNLVSRLPYNSSSEEMSDVPEANGAIEIPVEVAAESHTNKLRADVANLQQQYQNSQPIPLEVEPPKAFNNAPVVSQSRNPEWDKDRLRKSAANNSPSQLGGQNISGQIISAAPADVEQYNNSIKIPVGETVSPELPGLSNPDEYLPNAPIKFNGYIWPAKGVLTSGYGMRWGRMHRGVDIAAPVGTPVVAAAAGEVISAGWNSGGYGNLVKIRHADGSITFYAHNSRIMVRQGQQVEQGELISQMGSTGFSTGPHLHFEVHPNGQQAVNPMAFLPKKT</sequence>
<dbReference type="CDD" id="cd12797">
    <property type="entry name" value="M23_peptidase"/>
    <property type="match status" value="1"/>
</dbReference>
<feature type="compositionally biased region" description="Polar residues" evidence="2">
    <location>
        <begin position="66"/>
        <end position="94"/>
    </location>
</feature>
<evidence type="ECO:0000313" key="4">
    <source>
        <dbReference type="EMBL" id="ADN16802.1"/>
    </source>
</evidence>
<feature type="region of interest" description="Disordered" evidence="2">
    <location>
        <begin position="429"/>
        <end position="471"/>
    </location>
</feature>
<dbReference type="HOGENOM" id="CLU_015589_1_0_3"/>
<gene>
    <name evidence="4" type="ordered locus">Cyan7822_4911</name>
</gene>
<feature type="region of interest" description="Disordered" evidence="2">
    <location>
        <begin position="66"/>
        <end position="97"/>
    </location>
</feature>
<dbReference type="OrthoDB" id="507840at2"/>
<dbReference type="Pfam" id="PF01476">
    <property type="entry name" value="LysM"/>
    <property type="match status" value="2"/>
</dbReference>
<feature type="region of interest" description="Disordered" evidence="2">
    <location>
        <begin position="528"/>
        <end position="572"/>
    </location>
</feature>
<dbReference type="InterPro" id="IPR036779">
    <property type="entry name" value="LysM_dom_sf"/>
</dbReference>